<evidence type="ECO:0000313" key="2">
    <source>
        <dbReference type="Proteomes" id="UP000887159"/>
    </source>
</evidence>
<dbReference type="AlphaFoldDB" id="A0A8X6S6C4"/>
<organism evidence="1 2">
    <name type="scientific">Trichonephila clavipes</name>
    <name type="common">Golden silk orbweaver</name>
    <name type="synonym">Nephila clavipes</name>
    <dbReference type="NCBI Taxonomy" id="2585209"/>
    <lineage>
        <taxon>Eukaryota</taxon>
        <taxon>Metazoa</taxon>
        <taxon>Ecdysozoa</taxon>
        <taxon>Arthropoda</taxon>
        <taxon>Chelicerata</taxon>
        <taxon>Arachnida</taxon>
        <taxon>Araneae</taxon>
        <taxon>Araneomorphae</taxon>
        <taxon>Entelegynae</taxon>
        <taxon>Araneoidea</taxon>
        <taxon>Nephilidae</taxon>
        <taxon>Trichonephila</taxon>
    </lineage>
</organism>
<evidence type="ECO:0000313" key="1">
    <source>
        <dbReference type="EMBL" id="GFY06526.1"/>
    </source>
</evidence>
<gene>
    <name evidence="1" type="primary">NOO_LOCUS9423</name>
    <name evidence="1" type="ORF">TNCV_3523821</name>
</gene>
<dbReference type="Proteomes" id="UP000887159">
    <property type="component" value="Unassembled WGS sequence"/>
</dbReference>
<name>A0A8X6S6C4_TRICX</name>
<dbReference type="EMBL" id="BMAU01021261">
    <property type="protein sequence ID" value="GFY06526.1"/>
    <property type="molecule type" value="Genomic_DNA"/>
</dbReference>
<proteinExistence type="predicted"/>
<accession>A0A8X6S6C4</accession>
<protein>
    <submittedName>
        <fullName evidence="1">Uncharacterized protein</fullName>
    </submittedName>
</protein>
<sequence>MTLFGAEIATTRFVPTFKMKGQIYHKAGSLLPFTDGQHKFLQMYFISDGKDEFNACCGISTGIKSCYHGFWLPCRQGNFPPKVNKRQRARVIEVEAPPQRPGRVFTDSMFDIDLSLREESERMSNNQSDDGTAYSKESNENLSYKSLLTLYNTNAFEDLPTSLCNLRQVTGNEPHKLELQASDEDIQAYVRTLNFDRFHMNHLCKKNFLAPWLKSTIRQIKRRQQIRTNCDYSTIAITPWLSKHFFFGYTNVLNEDISTYVMGLCQESLQNSGSVTKC</sequence>
<reference evidence="1" key="1">
    <citation type="submission" date="2020-08" db="EMBL/GenBank/DDBJ databases">
        <title>Multicomponent nature underlies the extraordinary mechanical properties of spider dragline silk.</title>
        <authorList>
            <person name="Kono N."/>
            <person name="Nakamura H."/>
            <person name="Mori M."/>
            <person name="Yoshida Y."/>
            <person name="Ohtoshi R."/>
            <person name="Malay A.D."/>
            <person name="Moran D.A.P."/>
            <person name="Tomita M."/>
            <person name="Numata K."/>
            <person name="Arakawa K."/>
        </authorList>
    </citation>
    <scope>NUCLEOTIDE SEQUENCE</scope>
</reference>
<keyword evidence="2" id="KW-1185">Reference proteome</keyword>
<comment type="caution">
    <text evidence="1">The sequence shown here is derived from an EMBL/GenBank/DDBJ whole genome shotgun (WGS) entry which is preliminary data.</text>
</comment>